<gene>
    <name evidence="1" type="ORF">BDP27DRAFT_600246</name>
</gene>
<accession>A0A9P5Q310</accession>
<dbReference type="EMBL" id="JADNRY010000004">
    <property type="protein sequence ID" value="KAF9077181.1"/>
    <property type="molecule type" value="Genomic_DNA"/>
</dbReference>
<name>A0A9P5Q310_9AGAR</name>
<evidence type="ECO:0000313" key="1">
    <source>
        <dbReference type="EMBL" id="KAF9077181.1"/>
    </source>
</evidence>
<sequence>MVPSQGMHQAREVDACGPGLPCPKGSRCCSFQTTNGSAFTSCLVDTSEIACDQVPTSGDA</sequence>
<proteinExistence type="predicted"/>
<dbReference type="AlphaFoldDB" id="A0A9P5Q310"/>
<protein>
    <submittedName>
        <fullName evidence="1">Uncharacterized protein</fullName>
    </submittedName>
</protein>
<evidence type="ECO:0000313" key="2">
    <source>
        <dbReference type="Proteomes" id="UP000772434"/>
    </source>
</evidence>
<organism evidence="1 2">
    <name type="scientific">Rhodocollybia butyracea</name>
    <dbReference type="NCBI Taxonomy" id="206335"/>
    <lineage>
        <taxon>Eukaryota</taxon>
        <taxon>Fungi</taxon>
        <taxon>Dikarya</taxon>
        <taxon>Basidiomycota</taxon>
        <taxon>Agaricomycotina</taxon>
        <taxon>Agaricomycetes</taxon>
        <taxon>Agaricomycetidae</taxon>
        <taxon>Agaricales</taxon>
        <taxon>Marasmiineae</taxon>
        <taxon>Omphalotaceae</taxon>
        <taxon>Rhodocollybia</taxon>
    </lineage>
</organism>
<reference evidence="1" key="1">
    <citation type="submission" date="2020-11" db="EMBL/GenBank/DDBJ databases">
        <authorList>
            <consortium name="DOE Joint Genome Institute"/>
            <person name="Ahrendt S."/>
            <person name="Riley R."/>
            <person name="Andreopoulos W."/>
            <person name="Labutti K."/>
            <person name="Pangilinan J."/>
            <person name="Ruiz-Duenas F.J."/>
            <person name="Barrasa J.M."/>
            <person name="Sanchez-Garcia M."/>
            <person name="Camarero S."/>
            <person name="Miyauchi S."/>
            <person name="Serrano A."/>
            <person name="Linde D."/>
            <person name="Babiker R."/>
            <person name="Drula E."/>
            <person name="Ayuso-Fernandez I."/>
            <person name="Pacheco R."/>
            <person name="Padilla G."/>
            <person name="Ferreira P."/>
            <person name="Barriuso J."/>
            <person name="Kellner H."/>
            <person name="Castanera R."/>
            <person name="Alfaro M."/>
            <person name="Ramirez L."/>
            <person name="Pisabarro A.G."/>
            <person name="Kuo A."/>
            <person name="Tritt A."/>
            <person name="Lipzen A."/>
            <person name="He G."/>
            <person name="Yan M."/>
            <person name="Ng V."/>
            <person name="Cullen D."/>
            <person name="Martin F."/>
            <person name="Rosso M.-N."/>
            <person name="Henrissat B."/>
            <person name="Hibbett D."/>
            <person name="Martinez A.T."/>
            <person name="Grigoriev I.V."/>
        </authorList>
    </citation>
    <scope>NUCLEOTIDE SEQUENCE</scope>
    <source>
        <strain evidence="1">AH 40177</strain>
    </source>
</reference>
<comment type="caution">
    <text evidence="1">The sequence shown here is derived from an EMBL/GenBank/DDBJ whole genome shotgun (WGS) entry which is preliminary data.</text>
</comment>
<keyword evidence="2" id="KW-1185">Reference proteome</keyword>
<dbReference type="Proteomes" id="UP000772434">
    <property type="component" value="Unassembled WGS sequence"/>
</dbReference>